<dbReference type="SUPFAM" id="SSF46689">
    <property type="entry name" value="Homeodomain-like"/>
    <property type="match status" value="1"/>
</dbReference>
<dbReference type="InterPro" id="IPR050624">
    <property type="entry name" value="HTH-type_Tx_Regulator"/>
</dbReference>
<dbReference type="InterPro" id="IPR009057">
    <property type="entry name" value="Homeodomain-like_sf"/>
</dbReference>
<dbReference type="Pfam" id="PF00440">
    <property type="entry name" value="TetR_N"/>
    <property type="match status" value="1"/>
</dbReference>
<gene>
    <name evidence="4" type="ORF">ACJDU8_21725</name>
</gene>
<evidence type="ECO:0000256" key="1">
    <source>
        <dbReference type="ARBA" id="ARBA00023125"/>
    </source>
</evidence>
<keyword evidence="5" id="KW-1185">Reference proteome</keyword>
<protein>
    <submittedName>
        <fullName evidence="4">TetR/AcrR family transcriptional regulator</fullName>
    </submittedName>
</protein>
<dbReference type="InterPro" id="IPR001647">
    <property type="entry name" value="HTH_TetR"/>
</dbReference>
<evidence type="ECO:0000256" key="2">
    <source>
        <dbReference type="PROSITE-ProRule" id="PRU00335"/>
    </source>
</evidence>
<proteinExistence type="predicted"/>
<evidence type="ECO:0000313" key="4">
    <source>
        <dbReference type="EMBL" id="MFL0198162.1"/>
    </source>
</evidence>
<evidence type="ECO:0000259" key="3">
    <source>
        <dbReference type="PROSITE" id="PS50977"/>
    </source>
</evidence>
<dbReference type="PRINTS" id="PR00455">
    <property type="entry name" value="HTHTETR"/>
</dbReference>
<dbReference type="PANTHER" id="PTHR43479:SF11">
    <property type="entry name" value="ACREF_ENVCD OPERON REPRESSOR-RELATED"/>
    <property type="match status" value="1"/>
</dbReference>
<accession>A0ABW8SQ47</accession>
<reference evidence="4 5" key="1">
    <citation type="submission" date="2024-11" db="EMBL/GenBank/DDBJ databases">
        <authorList>
            <person name="Heng Y.C."/>
            <person name="Lim A.C.H."/>
            <person name="Lee J.K.Y."/>
            <person name="Kittelmann S."/>
        </authorList>
    </citation>
    <scope>NUCLEOTIDE SEQUENCE [LARGE SCALE GENOMIC DNA]</scope>
    <source>
        <strain evidence="4 5">WILCCON 0269</strain>
    </source>
</reference>
<dbReference type="Proteomes" id="UP001623660">
    <property type="component" value="Unassembled WGS sequence"/>
</dbReference>
<dbReference type="PANTHER" id="PTHR43479">
    <property type="entry name" value="ACREF/ENVCD OPERON REPRESSOR-RELATED"/>
    <property type="match status" value="1"/>
</dbReference>
<dbReference type="RefSeq" id="WP_406794271.1">
    <property type="nucleotide sequence ID" value="NZ_JBJHZX010000049.1"/>
</dbReference>
<dbReference type="EMBL" id="JBJHZX010000049">
    <property type="protein sequence ID" value="MFL0198162.1"/>
    <property type="molecule type" value="Genomic_DNA"/>
</dbReference>
<organism evidence="4 5">
    <name type="scientific">Candidatus Clostridium eludens</name>
    <dbReference type="NCBI Taxonomy" id="3381663"/>
    <lineage>
        <taxon>Bacteria</taxon>
        <taxon>Bacillati</taxon>
        <taxon>Bacillota</taxon>
        <taxon>Clostridia</taxon>
        <taxon>Eubacteriales</taxon>
        <taxon>Clostridiaceae</taxon>
        <taxon>Clostridium</taxon>
    </lineage>
</organism>
<evidence type="ECO:0000313" key="5">
    <source>
        <dbReference type="Proteomes" id="UP001623660"/>
    </source>
</evidence>
<dbReference type="Gene3D" id="1.10.357.10">
    <property type="entry name" value="Tetracycline Repressor, domain 2"/>
    <property type="match status" value="1"/>
</dbReference>
<dbReference type="PROSITE" id="PS50977">
    <property type="entry name" value="HTH_TETR_2"/>
    <property type="match status" value="1"/>
</dbReference>
<sequence>MKRVPDPEIRKKQILETAMQLFYEKGYENTSMEDIARELQVVKGLCYRYFDSKQALFKVVIDEYAIECCQDFLKIIHNPDMTIKERLKTILMLMLQPKEKGRYHDFFHKLGNEVIHEQITVKMCKYMIPHVEEELENLFNEGKLATEYPKIMAQFLMYGQIGIWQESEESIEIKVHQFGEIIKALLDG</sequence>
<feature type="domain" description="HTH tetR-type" evidence="3">
    <location>
        <begin position="8"/>
        <end position="68"/>
    </location>
</feature>
<keyword evidence="1 2" id="KW-0238">DNA-binding</keyword>
<comment type="caution">
    <text evidence="4">The sequence shown here is derived from an EMBL/GenBank/DDBJ whole genome shotgun (WGS) entry which is preliminary data.</text>
</comment>
<name>A0ABW8SQ47_9CLOT</name>
<feature type="DNA-binding region" description="H-T-H motif" evidence="2">
    <location>
        <begin position="31"/>
        <end position="50"/>
    </location>
</feature>